<proteinExistence type="predicted"/>
<name>A0ACC5R712_9HYPH</name>
<gene>
    <name evidence="1" type="ORF">JHL16_18920</name>
</gene>
<comment type="caution">
    <text evidence="1">The sequence shown here is derived from an EMBL/GenBank/DDBJ whole genome shotgun (WGS) entry which is preliminary data.</text>
</comment>
<accession>A0ACC5R712</accession>
<protein>
    <submittedName>
        <fullName evidence="1">Carbohydrate ABC transporter permease</fullName>
    </submittedName>
</protein>
<keyword evidence="2" id="KW-1185">Reference proteome</keyword>
<sequence>MSPKSRLYWIVCYGILALYGAFTLLPILYLAVSSFKTQQQIYDGIAATFWFTPTLDSYRFIFETKPILQMLTNTLIVSVGSTVFSLFFGTIAAYGLARYNFRGRDDLAFYILSIRMFPPIVAALPIFMIFNGLNLLDTKTGLIIAYTTFNLPFVVWMMTGFIKAVPVQLEEAAMVDGQSHLGAIWDILVPVLRPSIFAVAIFCIIFSWNEFLFALILTKSQAKTLPVAIPEFITWTEVGWNYVAAAGMVLVAPVLVFSFLAQRYMVRGMSMGAIKD</sequence>
<dbReference type="EMBL" id="JAENHL010000007">
    <property type="protein sequence ID" value="MBK1868434.1"/>
    <property type="molecule type" value="Genomic_DNA"/>
</dbReference>
<dbReference type="Proteomes" id="UP000616151">
    <property type="component" value="Unassembled WGS sequence"/>
</dbReference>
<evidence type="ECO:0000313" key="1">
    <source>
        <dbReference type="EMBL" id="MBK1868434.1"/>
    </source>
</evidence>
<organism evidence="1 2">
    <name type="scientific">Taklimakanibacter albus</name>
    <dbReference type="NCBI Taxonomy" id="2800327"/>
    <lineage>
        <taxon>Bacteria</taxon>
        <taxon>Pseudomonadati</taxon>
        <taxon>Pseudomonadota</taxon>
        <taxon>Alphaproteobacteria</taxon>
        <taxon>Hyphomicrobiales</taxon>
        <taxon>Aestuariivirgaceae</taxon>
        <taxon>Taklimakanibacter</taxon>
    </lineage>
</organism>
<evidence type="ECO:0000313" key="2">
    <source>
        <dbReference type="Proteomes" id="UP000616151"/>
    </source>
</evidence>
<reference evidence="1" key="1">
    <citation type="submission" date="2021-01" db="EMBL/GenBank/DDBJ databases">
        <authorList>
            <person name="Sun Q."/>
        </authorList>
    </citation>
    <scope>NUCLEOTIDE SEQUENCE</scope>
    <source>
        <strain evidence="1">YIM B02566</strain>
    </source>
</reference>